<evidence type="ECO:0000313" key="3">
    <source>
        <dbReference type="Proteomes" id="UP000001623"/>
    </source>
</evidence>
<dbReference type="eggNOG" id="COG3306">
    <property type="taxonomic scope" value="Bacteria"/>
</dbReference>
<gene>
    <name evidence="2" type="ordered locus">Mesop_0188</name>
</gene>
<sequence length="281" mass="31060">MKCLVINLDRSPDRLAHITAEFARIGIAFARIVATDARDHPELVLQPQFSIYAVRRLSSSEVACMHSHRACWSIIAQDDAPYGAVFEDDVVFSAKAGALLADSGWISADADAVKLETFFSKTMIQRKRIAVGNGFSLFRLRRSHMGTGGYIVSRQMARDLLEATAQASAAADDLLFNPVFPTSASKTIYQLVPALCAQDQFVGDRLPSLLYEEREAEWVASGLTIKRRKPLAEKIRVEIRRVVEWVVDHCKLRHYTVIALDPPAAEEPMSCLAAGGNENAL</sequence>
<dbReference type="AlphaFoldDB" id="F7YGN7"/>
<name>F7YGN7_MESOW</name>
<keyword evidence="2" id="KW-0808">Transferase</keyword>
<dbReference type="RefSeq" id="WP_013891432.1">
    <property type="nucleotide sequence ID" value="NC_015675.1"/>
</dbReference>
<accession>F7YGN7</accession>
<evidence type="ECO:0000313" key="2">
    <source>
        <dbReference type="EMBL" id="AEH84683.1"/>
    </source>
</evidence>
<dbReference type="STRING" id="536019.Mesop_0188"/>
<dbReference type="HOGENOM" id="CLU_071269_1_0_5"/>
<dbReference type="CDD" id="cd06532">
    <property type="entry name" value="Glyco_transf_25"/>
    <property type="match status" value="1"/>
</dbReference>
<proteinExistence type="predicted"/>
<feature type="domain" description="Glycosyl transferase family 25" evidence="1">
    <location>
        <begin position="2"/>
        <end position="174"/>
    </location>
</feature>
<reference evidence="2 3" key="1">
    <citation type="submission" date="2010-10" db="EMBL/GenBank/DDBJ databases">
        <title>Complete sequence of Mesorhizobium opportunistum WSM2075.</title>
        <authorList>
            <consortium name="US DOE Joint Genome Institute"/>
            <person name="Lucas S."/>
            <person name="Copeland A."/>
            <person name="Lapidus A."/>
            <person name="Cheng J.-F."/>
            <person name="Bruce D."/>
            <person name="Goodwin L."/>
            <person name="Pitluck S."/>
            <person name="Chertkov O."/>
            <person name="Misra M."/>
            <person name="Detter J.C."/>
            <person name="Han C."/>
            <person name="Tapia R."/>
            <person name="Land M."/>
            <person name="Hauser L."/>
            <person name="Kyrpides N."/>
            <person name="Ovchinnikova G."/>
            <person name="Mavrommatis K.M."/>
            <person name="Tiwari R.P."/>
            <person name="Howieson J.G."/>
            <person name="O'Hara G.W."/>
            <person name="Nandasena K.G."/>
            <person name="Woyke T."/>
        </authorList>
    </citation>
    <scope>NUCLEOTIDE SEQUENCE [LARGE SCALE GENOMIC DNA]</scope>
    <source>
        <strain evidence="3">LMG 24607 / HAMBI 3007 / WSM2075</strain>
    </source>
</reference>
<dbReference type="KEGG" id="mop:Mesop_0188"/>
<dbReference type="GO" id="GO:0016740">
    <property type="term" value="F:transferase activity"/>
    <property type="evidence" value="ECO:0007669"/>
    <property type="project" value="UniProtKB-KW"/>
</dbReference>
<dbReference type="Proteomes" id="UP000001623">
    <property type="component" value="Chromosome"/>
</dbReference>
<evidence type="ECO:0000259" key="1">
    <source>
        <dbReference type="Pfam" id="PF01755"/>
    </source>
</evidence>
<dbReference type="EMBL" id="CP002279">
    <property type="protein sequence ID" value="AEH84683.1"/>
    <property type="molecule type" value="Genomic_DNA"/>
</dbReference>
<organism evidence="2 3">
    <name type="scientific">Mesorhizobium opportunistum (strain LMG 24607 / HAMBI 3007 / WSM2075)</name>
    <dbReference type="NCBI Taxonomy" id="536019"/>
    <lineage>
        <taxon>Bacteria</taxon>
        <taxon>Pseudomonadati</taxon>
        <taxon>Pseudomonadota</taxon>
        <taxon>Alphaproteobacteria</taxon>
        <taxon>Hyphomicrobiales</taxon>
        <taxon>Phyllobacteriaceae</taxon>
        <taxon>Mesorhizobium</taxon>
    </lineage>
</organism>
<dbReference type="InterPro" id="IPR002654">
    <property type="entry name" value="Glyco_trans_25"/>
</dbReference>
<dbReference type="Pfam" id="PF01755">
    <property type="entry name" value="Glyco_transf_25"/>
    <property type="match status" value="1"/>
</dbReference>
<protein>
    <submittedName>
        <fullName evidence="2">Glycosyl transferase family 25</fullName>
    </submittedName>
</protein>